<keyword evidence="2" id="KW-1185">Reference proteome</keyword>
<dbReference type="InterPro" id="IPR035897">
    <property type="entry name" value="Toll_tir_struct_dom_sf"/>
</dbReference>
<reference evidence="1 2" key="1">
    <citation type="journal article" date="2020" name="Mol. Biol. Evol.">
        <title>Distinct Expression and Methylation Patterns for Genes with Different Fates following a Single Whole-Genome Duplication in Flowering Plants.</title>
        <authorList>
            <person name="Shi T."/>
            <person name="Rahmani R.S."/>
            <person name="Gugger P.F."/>
            <person name="Wang M."/>
            <person name="Li H."/>
            <person name="Zhang Y."/>
            <person name="Li Z."/>
            <person name="Wang Q."/>
            <person name="Van de Peer Y."/>
            <person name="Marchal K."/>
            <person name="Chen J."/>
        </authorList>
    </citation>
    <scope>NUCLEOTIDE SEQUENCE [LARGE SCALE GENOMIC DNA]</scope>
    <source>
        <tissue evidence="1">Leaf</tissue>
    </source>
</reference>
<dbReference type="PANTHER" id="PTHR32472:SF12">
    <property type="entry name" value="P-LOOP CONTAINING NUCLEOSIDE TRIPHOSPHATE HYDROLASES SUPERFAMILY PROTEIN"/>
    <property type="match status" value="1"/>
</dbReference>
<sequence>MIHEQQRRTGNNPRLPRISFTFHVPRISFAKTSVSNSPNAKLRSCDVSIGFHGQNSNLIRFCKWLKSELELQGIACFVADRAKYSNTQSHEIADRIICSATYGVVVVTSSSFLNRLSIEEIRFFTQKKNLIPLLRLLAFSIVVQMIKSGKK</sequence>
<comment type="caution">
    <text evidence="1">The sequence shown here is derived from an EMBL/GenBank/DDBJ whole genome shotgun (WGS) entry which is preliminary data.</text>
</comment>
<accession>A0A822XFM7</accession>
<gene>
    <name evidence="1" type="ORF">HUJ06_019289</name>
</gene>
<dbReference type="Proteomes" id="UP000607653">
    <property type="component" value="Unassembled WGS sequence"/>
</dbReference>
<dbReference type="Gene3D" id="3.40.50.10140">
    <property type="entry name" value="Toll/interleukin-1 receptor homology (TIR) domain"/>
    <property type="match status" value="1"/>
</dbReference>
<evidence type="ECO:0000313" key="2">
    <source>
        <dbReference type="Proteomes" id="UP000607653"/>
    </source>
</evidence>
<evidence type="ECO:0000313" key="1">
    <source>
        <dbReference type="EMBL" id="DAD17826.1"/>
    </source>
</evidence>
<dbReference type="EMBL" id="DUZY01000001">
    <property type="protein sequence ID" value="DAD17826.1"/>
    <property type="molecule type" value="Genomic_DNA"/>
</dbReference>
<evidence type="ECO:0008006" key="3">
    <source>
        <dbReference type="Google" id="ProtNLM"/>
    </source>
</evidence>
<proteinExistence type="predicted"/>
<dbReference type="AlphaFoldDB" id="A0A822XFM7"/>
<dbReference type="SUPFAM" id="SSF52200">
    <property type="entry name" value="Toll/Interleukin receptor TIR domain"/>
    <property type="match status" value="1"/>
</dbReference>
<protein>
    <recommendedName>
        <fullName evidence="3">TIR domain-containing protein</fullName>
    </recommendedName>
</protein>
<name>A0A822XFM7_NELNU</name>
<organism evidence="1 2">
    <name type="scientific">Nelumbo nucifera</name>
    <name type="common">Sacred lotus</name>
    <dbReference type="NCBI Taxonomy" id="4432"/>
    <lineage>
        <taxon>Eukaryota</taxon>
        <taxon>Viridiplantae</taxon>
        <taxon>Streptophyta</taxon>
        <taxon>Embryophyta</taxon>
        <taxon>Tracheophyta</taxon>
        <taxon>Spermatophyta</taxon>
        <taxon>Magnoliopsida</taxon>
        <taxon>Proteales</taxon>
        <taxon>Nelumbonaceae</taxon>
        <taxon>Nelumbo</taxon>
    </lineage>
</organism>
<dbReference type="PANTHER" id="PTHR32472">
    <property type="entry name" value="DNA REPAIR PROTEIN RADA"/>
    <property type="match status" value="1"/>
</dbReference>